<dbReference type="RefSeq" id="WP_106311915.1">
    <property type="nucleotide sequence ID" value="NZ_PVWO01000553.1"/>
</dbReference>
<comment type="subunit">
    <text evidence="7">Homodimer.</text>
</comment>
<evidence type="ECO:0000259" key="9">
    <source>
        <dbReference type="Pfam" id="PF02776"/>
    </source>
</evidence>
<dbReference type="SUPFAM" id="SSF52518">
    <property type="entry name" value="Thiamin diphosphate-binding fold (THDP-binding)"/>
    <property type="match status" value="2"/>
</dbReference>
<comment type="cofactor">
    <cofactor evidence="7">
        <name>Mg(2+)</name>
        <dbReference type="ChEBI" id="CHEBI:18420"/>
    </cofactor>
    <cofactor evidence="7">
        <name>Mn(2+)</name>
        <dbReference type="ChEBI" id="CHEBI:29035"/>
    </cofactor>
</comment>
<evidence type="ECO:0000256" key="3">
    <source>
        <dbReference type="ARBA" id="ARBA00022723"/>
    </source>
</evidence>
<dbReference type="OrthoDB" id="9791859at2"/>
<dbReference type="Pfam" id="PF02775">
    <property type="entry name" value="TPP_enzyme_C"/>
    <property type="match status" value="1"/>
</dbReference>
<comment type="pathway">
    <text evidence="7">Quinol/quinone metabolism; 1,4-dihydroxy-2-naphthoate biosynthesis; 1,4-dihydroxy-2-naphthoate from chorismate: step 2/7.</text>
</comment>
<gene>
    <name evidence="7" type="primary">menD</name>
    <name evidence="11" type="ORF">C7B77_26190</name>
</gene>
<keyword evidence="4 7" id="KW-0460">Magnesium</keyword>
<feature type="domain" description="Menaquinone biosynthesis protein MenD middle" evidence="10">
    <location>
        <begin position="202"/>
        <end position="409"/>
    </location>
</feature>
<dbReference type="GO" id="GO:0042372">
    <property type="term" value="P:phylloquinone biosynthetic process"/>
    <property type="evidence" value="ECO:0007669"/>
    <property type="project" value="UniProtKB-UniRule"/>
</dbReference>
<dbReference type="EMBL" id="PVWO01000553">
    <property type="protein sequence ID" value="PSB43350.1"/>
    <property type="molecule type" value="Genomic_DNA"/>
</dbReference>
<dbReference type="GO" id="GO:0030145">
    <property type="term" value="F:manganese ion binding"/>
    <property type="evidence" value="ECO:0007669"/>
    <property type="project" value="UniProtKB-UniRule"/>
</dbReference>
<reference evidence="11 12" key="1">
    <citation type="submission" date="2018-03" db="EMBL/GenBank/DDBJ databases">
        <title>The ancient ancestry and fast evolution of plastids.</title>
        <authorList>
            <person name="Moore K.R."/>
            <person name="Magnabosco C."/>
            <person name="Momper L."/>
            <person name="Gold D.A."/>
            <person name="Bosak T."/>
            <person name="Fournier G.P."/>
        </authorList>
    </citation>
    <scope>NUCLEOTIDE SEQUENCE [LARGE SCALE GENOMIC DNA]</scope>
    <source>
        <strain evidence="11 12">CCALA 037</strain>
    </source>
</reference>
<comment type="pathway">
    <text evidence="7">Cofactor biosynthesis; phylloquinone biosynthesis.</text>
</comment>
<name>A0A2T1FED0_9CYAN</name>
<sequence length="588" mass="64761">MNQLWGYLIVEELVRNEIDYFVISPGSRSTPLTVAAAQNSQANKIICLDERAAGFHAIGYARATGNPAVLICPSGTAAANYLPAVIEASIDNIPLIILSSDRPPELRQTGANQTINQVNLYGDYPTWQFDLPCPTAEINPNVVLTTIDLAVSRARQAPGGVVHLNCMFREPLAPTDAQVEIPASLVKWHEGRFSIGEAPPTPYTRYADKLTIPTPDEIQSLIETIASTAKGILFVGQLKSPAESQAVIKLAERLNWAVFADVQSGLRLRQDVPNLIHYFDRLLLTDSALELEQIDTIVQIGTKIVSAQWFKWIEKYPPTNYIALADNPDRYDPNHLVSCRIESDITYLCDRLCQQLPQLSPSTWVQKLRSASDRIGITAAKFLKTSKLTEPLIARTISELIPSQHGLWVSNSMPIRDLDMFGVGANAEESQSLSLRVGANRGTSGIEGAIASATGFAVGLQVPVTAIVGDLSSLYDLNSFALLQHNSQPVIVVVINNDGGGIFSFLPIAKSTDLFENYFGTPHGLDFQHAAAMFKLDYYNSLNYEEFIHDYLQAVDDRRSAIIEVTTDRAENLQLHQALNLDIQQKFE</sequence>
<evidence type="ECO:0000256" key="2">
    <source>
        <dbReference type="ARBA" id="ARBA00022679"/>
    </source>
</evidence>
<dbReference type="NCBIfam" id="TIGR00173">
    <property type="entry name" value="menD"/>
    <property type="match status" value="1"/>
</dbReference>
<comment type="caution">
    <text evidence="11">The sequence shown here is derived from an EMBL/GenBank/DDBJ whole genome shotgun (WGS) entry which is preliminary data.</text>
</comment>
<dbReference type="InterPro" id="IPR032264">
    <property type="entry name" value="MenD_middle"/>
</dbReference>
<dbReference type="InterPro" id="IPR004433">
    <property type="entry name" value="MenaQ_synth_MenD"/>
</dbReference>
<keyword evidence="6 7" id="KW-0464">Manganese</keyword>
<evidence type="ECO:0000313" key="12">
    <source>
        <dbReference type="Proteomes" id="UP000238937"/>
    </source>
</evidence>
<dbReference type="Pfam" id="PF16582">
    <property type="entry name" value="TPP_enzyme_M_2"/>
    <property type="match status" value="1"/>
</dbReference>
<evidence type="ECO:0000256" key="6">
    <source>
        <dbReference type="ARBA" id="ARBA00023211"/>
    </source>
</evidence>
<accession>A0A2T1FED0</accession>
<evidence type="ECO:0000256" key="7">
    <source>
        <dbReference type="HAMAP-Rule" id="MF_01659"/>
    </source>
</evidence>
<keyword evidence="1" id="KW-0474">Menaquinone biosynthesis</keyword>
<keyword evidence="3 7" id="KW-0479">Metal-binding</keyword>
<comment type="function">
    <text evidence="7">Catalyzes the thiamine diphosphate-dependent decarboxylation of 2-oxoglutarate and the subsequent addition of the resulting succinic semialdehyde-thiamine pyrophosphate anion to isochorismate to yield 2-succinyl-5-enolpyruvyl-6-hydroxy-3-cyclohexene-1-carboxylate (SEPHCHC).</text>
</comment>
<feature type="domain" description="Thiamine pyrophosphate enzyme TPP-binding" evidence="8">
    <location>
        <begin position="444"/>
        <end position="565"/>
    </location>
</feature>
<dbReference type="PANTHER" id="PTHR42916:SF1">
    <property type="entry name" value="PROTEIN PHYLLO, CHLOROPLASTIC"/>
    <property type="match status" value="1"/>
</dbReference>
<dbReference type="SUPFAM" id="SSF52467">
    <property type="entry name" value="DHS-like NAD/FAD-binding domain"/>
    <property type="match status" value="1"/>
</dbReference>
<keyword evidence="12" id="KW-1185">Reference proteome</keyword>
<evidence type="ECO:0000256" key="4">
    <source>
        <dbReference type="ARBA" id="ARBA00022842"/>
    </source>
</evidence>
<dbReference type="PANTHER" id="PTHR42916">
    <property type="entry name" value="2-SUCCINYL-5-ENOLPYRUVYL-6-HYDROXY-3-CYCLOHEXENE-1-CARBOXYLATE SYNTHASE"/>
    <property type="match status" value="1"/>
</dbReference>
<dbReference type="Gene3D" id="3.40.50.970">
    <property type="match status" value="2"/>
</dbReference>
<evidence type="ECO:0000259" key="10">
    <source>
        <dbReference type="Pfam" id="PF16582"/>
    </source>
</evidence>
<comment type="catalytic activity">
    <reaction evidence="7">
        <text>isochorismate + 2-oxoglutarate + H(+) = 5-enolpyruvoyl-6-hydroxy-2-succinyl-cyclohex-3-ene-1-carboxylate + CO2</text>
        <dbReference type="Rhea" id="RHEA:25593"/>
        <dbReference type="ChEBI" id="CHEBI:15378"/>
        <dbReference type="ChEBI" id="CHEBI:16526"/>
        <dbReference type="ChEBI" id="CHEBI:16810"/>
        <dbReference type="ChEBI" id="CHEBI:29780"/>
        <dbReference type="ChEBI" id="CHEBI:58818"/>
        <dbReference type="EC" id="2.2.1.9"/>
    </reaction>
</comment>
<dbReference type="CDD" id="cd07037">
    <property type="entry name" value="TPP_PYR_MenD"/>
    <property type="match status" value="1"/>
</dbReference>
<dbReference type="Proteomes" id="UP000238937">
    <property type="component" value="Unassembled WGS sequence"/>
</dbReference>
<evidence type="ECO:0000256" key="5">
    <source>
        <dbReference type="ARBA" id="ARBA00023052"/>
    </source>
</evidence>
<evidence type="ECO:0000259" key="8">
    <source>
        <dbReference type="Pfam" id="PF02775"/>
    </source>
</evidence>
<dbReference type="CDD" id="cd02009">
    <property type="entry name" value="TPP_SHCHC_synthase"/>
    <property type="match status" value="1"/>
</dbReference>
<evidence type="ECO:0000256" key="1">
    <source>
        <dbReference type="ARBA" id="ARBA00022428"/>
    </source>
</evidence>
<dbReference type="GO" id="GO:0030976">
    <property type="term" value="F:thiamine pyrophosphate binding"/>
    <property type="evidence" value="ECO:0007669"/>
    <property type="project" value="UniProtKB-UniRule"/>
</dbReference>
<dbReference type="GO" id="GO:0070204">
    <property type="term" value="F:2-succinyl-5-enolpyruvyl-6-hydroxy-3-cyclohexene-1-carboxylic-acid synthase activity"/>
    <property type="evidence" value="ECO:0007669"/>
    <property type="project" value="UniProtKB-UniRule"/>
</dbReference>
<evidence type="ECO:0000313" key="11">
    <source>
        <dbReference type="EMBL" id="PSB43350.1"/>
    </source>
</evidence>
<dbReference type="AlphaFoldDB" id="A0A2T1FED0"/>
<dbReference type="InterPro" id="IPR029035">
    <property type="entry name" value="DHS-like_NAD/FAD-binding_dom"/>
</dbReference>
<keyword evidence="2 7" id="KW-0808">Transferase</keyword>
<dbReference type="InterPro" id="IPR012001">
    <property type="entry name" value="Thiamin_PyroP_enz_TPP-bd_dom"/>
</dbReference>
<dbReference type="Pfam" id="PF02776">
    <property type="entry name" value="TPP_enzyme_N"/>
    <property type="match status" value="1"/>
</dbReference>
<dbReference type="InterPro" id="IPR029061">
    <property type="entry name" value="THDP-binding"/>
</dbReference>
<protein>
    <recommendedName>
        <fullName evidence="7">2-succinyl-5-enolpyruvyl-6-hydroxy-3-cyclohexene-1-carboxylate synthase</fullName>
        <shortName evidence="7">SEPHCHC synthase</shortName>
        <ecNumber evidence="7">2.2.1.9</ecNumber>
    </recommendedName>
</protein>
<comment type="similarity">
    <text evidence="7">Belongs to the TPP enzyme family. MenD subfamily.</text>
</comment>
<dbReference type="EC" id="2.2.1.9" evidence="7"/>
<feature type="domain" description="Thiamine pyrophosphate enzyme N-terminal TPP-binding" evidence="9">
    <location>
        <begin position="8"/>
        <end position="119"/>
    </location>
</feature>
<organism evidence="11 12">
    <name type="scientific">Chamaesiphon polymorphus CCALA 037</name>
    <dbReference type="NCBI Taxonomy" id="2107692"/>
    <lineage>
        <taxon>Bacteria</taxon>
        <taxon>Bacillati</taxon>
        <taxon>Cyanobacteriota</taxon>
        <taxon>Cyanophyceae</taxon>
        <taxon>Gomontiellales</taxon>
        <taxon>Chamaesiphonaceae</taxon>
        <taxon>Chamaesiphon</taxon>
    </lineage>
</organism>
<dbReference type="GO" id="GO:0009234">
    <property type="term" value="P:menaquinone biosynthetic process"/>
    <property type="evidence" value="ECO:0007669"/>
    <property type="project" value="UniProtKB-KW"/>
</dbReference>
<proteinExistence type="inferred from homology"/>
<dbReference type="PIRSF" id="PIRSF004983">
    <property type="entry name" value="MenD"/>
    <property type="match status" value="1"/>
</dbReference>
<comment type="cofactor">
    <cofactor evidence="7">
        <name>thiamine diphosphate</name>
        <dbReference type="ChEBI" id="CHEBI:58937"/>
    </cofactor>
    <text evidence="7">Binds 1 thiamine pyrophosphate per subunit.</text>
</comment>
<dbReference type="InterPro" id="IPR011766">
    <property type="entry name" value="TPP_enzyme_TPP-bd"/>
</dbReference>
<dbReference type="UniPathway" id="UPA00995"/>
<dbReference type="Gene3D" id="3.40.50.1220">
    <property type="entry name" value="TPP-binding domain"/>
    <property type="match status" value="1"/>
</dbReference>
<dbReference type="GO" id="GO:0000287">
    <property type="term" value="F:magnesium ion binding"/>
    <property type="evidence" value="ECO:0007669"/>
    <property type="project" value="UniProtKB-UniRule"/>
</dbReference>
<dbReference type="HAMAP" id="MF_01659">
    <property type="entry name" value="MenD"/>
    <property type="match status" value="1"/>
</dbReference>
<keyword evidence="5 7" id="KW-0786">Thiamine pyrophosphate</keyword>
<dbReference type="UniPathway" id="UPA01057">
    <property type="reaction ID" value="UER00164"/>
</dbReference>